<comment type="caution">
    <text evidence="1">The sequence shown here is derived from an EMBL/GenBank/DDBJ whole genome shotgun (WGS) entry which is preliminary data.</text>
</comment>
<name>A0AAD1XXL9_EUPCR</name>
<dbReference type="Proteomes" id="UP001295684">
    <property type="component" value="Unassembled WGS sequence"/>
</dbReference>
<evidence type="ECO:0000313" key="1">
    <source>
        <dbReference type="EMBL" id="CAI2381251.1"/>
    </source>
</evidence>
<accession>A0AAD1XXL9</accession>
<dbReference type="EMBL" id="CAMPGE010023296">
    <property type="protein sequence ID" value="CAI2381251.1"/>
    <property type="molecule type" value="Genomic_DNA"/>
</dbReference>
<keyword evidence="2" id="KW-1185">Reference proteome</keyword>
<protein>
    <submittedName>
        <fullName evidence="1">Uncharacterized protein</fullName>
    </submittedName>
</protein>
<evidence type="ECO:0000313" key="2">
    <source>
        <dbReference type="Proteomes" id="UP001295684"/>
    </source>
</evidence>
<proteinExistence type="predicted"/>
<dbReference type="AlphaFoldDB" id="A0AAD1XXL9"/>
<sequence>MGTCNSKKQRKKSCIISISNFEAQTVTVRSNSPRNSKHSEKTEISLYRSSKKPVLRKDYSDAALQNFIDRSPRRSSRRSLSSQPRQMLQVFNKDGCKVITNFKCAKCKAHPENSYLTKCCDTVICQECYTKVTKCPFYCNRKLRKRKQSVQDLLKTIE</sequence>
<reference evidence="1" key="1">
    <citation type="submission" date="2023-07" db="EMBL/GenBank/DDBJ databases">
        <authorList>
            <consortium name="AG Swart"/>
            <person name="Singh M."/>
            <person name="Singh A."/>
            <person name="Seah K."/>
            <person name="Emmerich C."/>
        </authorList>
    </citation>
    <scope>NUCLEOTIDE SEQUENCE</scope>
    <source>
        <strain evidence="1">DP1</strain>
    </source>
</reference>
<organism evidence="1 2">
    <name type="scientific">Euplotes crassus</name>
    <dbReference type="NCBI Taxonomy" id="5936"/>
    <lineage>
        <taxon>Eukaryota</taxon>
        <taxon>Sar</taxon>
        <taxon>Alveolata</taxon>
        <taxon>Ciliophora</taxon>
        <taxon>Intramacronucleata</taxon>
        <taxon>Spirotrichea</taxon>
        <taxon>Hypotrichia</taxon>
        <taxon>Euplotida</taxon>
        <taxon>Euplotidae</taxon>
        <taxon>Moneuplotes</taxon>
    </lineage>
</organism>
<gene>
    <name evidence="1" type="ORF">ECRASSUSDP1_LOCUS22702</name>
</gene>